<accession>A0AAD9RBC3</accession>
<keyword evidence="5" id="KW-1185">Reference proteome</keyword>
<name>A0AAD9RBC3_9HYME</name>
<dbReference type="PROSITE" id="PS51269">
    <property type="entry name" value="COMM"/>
    <property type="match status" value="1"/>
</dbReference>
<dbReference type="InterPro" id="IPR037355">
    <property type="entry name" value="COMMD3"/>
</dbReference>
<dbReference type="Pfam" id="PF07258">
    <property type="entry name" value="COMM_domain"/>
    <property type="match status" value="1"/>
</dbReference>
<organism evidence="4 5">
    <name type="scientific">Odynerus spinipes</name>
    <dbReference type="NCBI Taxonomy" id="1348599"/>
    <lineage>
        <taxon>Eukaryota</taxon>
        <taxon>Metazoa</taxon>
        <taxon>Ecdysozoa</taxon>
        <taxon>Arthropoda</taxon>
        <taxon>Hexapoda</taxon>
        <taxon>Insecta</taxon>
        <taxon>Pterygota</taxon>
        <taxon>Neoptera</taxon>
        <taxon>Endopterygota</taxon>
        <taxon>Hymenoptera</taxon>
        <taxon>Apocrita</taxon>
        <taxon>Aculeata</taxon>
        <taxon>Vespoidea</taxon>
        <taxon>Vespidae</taxon>
        <taxon>Eumeninae</taxon>
        <taxon>Odynerus</taxon>
    </lineage>
</organism>
<feature type="domain" description="COMM" evidence="3">
    <location>
        <begin position="124"/>
        <end position="191"/>
    </location>
</feature>
<reference evidence="4" key="1">
    <citation type="submission" date="2021-08" db="EMBL/GenBank/DDBJ databases">
        <authorList>
            <person name="Misof B."/>
            <person name="Oliver O."/>
            <person name="Podsiadlowski L."/>
            <person name="Donath A."/>
            <person name="Peters R."/>
            <person name="Mayer C."/>
            <person name="Rust J."/>
            <person name="Gunkel S."/>
            <person name="Lesny P."/>
            <person name="Martin S."/>
            <person name="Oeyen J.P."/>
            <person name="Petersen M."/>
            <person name="Panagiotis P."/>
            <person name="Wilbrandt J."/>
            <person name="Tanja T."/>
        </authorList>
    </citation>
    <scope>NUCLEOTIDE SEQUENCE</scope>
    <source>
        <strain evidence="4">GBR_01_08_01A</strain>
        <tissue evidence="4">Thorax + abdomen</tissue>
    </source>
</reference>
<dbReference type="InterPro" id="IPR017920">
    <property type="entry name" value="COMM"/>
</dbReference>
<dbReference type="Proteomes" id="UP001258017">
    <property type="component" value="Unassembled WGS sequence"/>
</dbReference>
<dbReference type="EMBL" id="JAIFRP010004405">
    <property type="protein sequence ID" value="KAK2576570.1"/>
    <property type="molecule type" value="Genomic_DNA"/>
</dbReference>
<evidence type="ECO:0000313" key="5">
    <source>
        <dbReference type="Proteomes" id="UP001258017"/>
    </source>
</evidence>
<dbReference type="AlphaFoldDB" id="A0AAD9RBC3"/>
<gene>
    <name evidence="4" type="ORF">KPH14_005240</name>
</gene>
<comment type="similarity">
    <text evidence="2">Belongs to the COMM domain-containing protein 3 family.</text>
</comment>
<proteinExistence type="inferred from homology"/>
<dbReference type="PANTHER" id="PTHR31159:SF1">
    <property type="entry name" value="COMM DOMAIN-CONTAINING PROTEIN 3"/>
    <property type="match status" value="1"/>
</dbReference>
<evidence type="ECO:0000313" key="4">
    <source>
        <dbReference type="EMBL" id="KAK2576570.1"/>
    </source>
</evidence>
<dbReference type="Pfam" id="PF21672">
    <property type="entry name" value="COMM_HN"/>
    <property type="match status" value="1"/>
</dbReference>
<comment type="caution">
    <text evidence="4">The sequence shown here is derived from an EMBL/GenBank/DDBJ whole genome shotgun (WGS) entry which is preliminary data.</text>
</comment>
<evidence type="ECO:0000256" key="2">
    <source>
        <dbReference type="ARBA" id="ARBA00093469"/>
    </source>
</evidence>
<dbReference type="PANTHER" id="PTHR31159">
    <property type="entry name" value="COMM DOMAIN-CONTAINING PROTEIN 3"/>
    <property type="match status" value="1"/>
</dbReference>
<reference evidence="4" key="2">
    <citation type="journal article" date="2023" name="Commun. Biol.">
        <title>Intrasexual cuticular hydrocarbon dimorphism in a wasp sheds light on hydrocarbon biosynthesis genes in Hymenoptera.</title>
        <authorList>
            <person name="Moris V.C."/>
            <person name="Podsiadlowski L."/>
            <person name="Martin S."/>
            <person name="Oeyen J.P."/>
            <person name="Donath A."/>
            <person name="Petersen M."/>
            <person name="Wilbrandt J."/>
            <person name="Misof B."/>
            <person name="Liedtke D."/>
            <person name="Thamm M."/>
            <person name="Scheiner R."/>
            <person name="Schmitt T."/>
            <person name="Niehuis O."/>
        </authorList>
    </citation>
    <scope>NUCLEOTIDE SEQUENCE</scope>
    <source>
        <strain evidence="4">GBR_01_08_01A</strain>
    </source>
</reference>
<protein>
    <recommendedName>
        <fullName evidence="1">COMM domain-containing protein 3</fullName>
    </recommendedName>
</protein>
<dbReference type="GO" id="GO:0006814">
    <property type="term" value="P:sodium ion transport"/>
    <property type="evidence" value="ECO:0007669"/>
    <property type="project" value="InterPro"/>
</dbReference>
<evidence type="ECO:0000259" key="3">
    <source>
        <dbReference type="PROSITE" id="PS51269"/>
    </source>
</evidence>
<evidence type="ECO:0000256" key="1">
    <source>
        <dbReference type="ARBA" id="ARBA00016548"/>
    </source>
</evidence>
<sequence>MELSEKVIQSLTNTQSVNILPEESFMQILDAVVFYLCKTPIDLKGLYNIKADNSKLDTVKSTFANLSCLFVEAARHDFDKKCLEKLLNTILIVDNRVDKLCHTYASNKQEIQMQLQLTGKSLPHIVDTDWRLSHCIKYGFQNSVGSFQYHMRVTTKEYAEIKYVTFTCTLQQLQELLCKIRDAIRHLERIPSN</sequence>